<keyword evidence="4" id="KW-1185">Reference proteome</keyword>
<feature type="region of interest" description="Disordered" evidence="1">
    <location>
        <begin position="1"/>
        <end position="75"/>
    </location>
</feature>
<feature type="transmembrane region" description="Helical" evidence="2">
    <location>
        <begin position="74"/>
        <end position="96"/>
    </location>
</feature>
<name>A0A151X6X7_9HYME</name>
<accession>A0A151X6X7</accession>
<evidence type="ECO:0000313" key="3">
    <source>
        <dbReference type="EMBL" id="KYQ56069.1"/>
    </source>
</evidence>
<gene>
    <name evidence="3" type="ORF">ALC60_05052</name>
</gene>
<dbReference type="AlphaFoldDB" id="A0A151X6X7"/>
<proteinExistence type="predicted"/>
<dbReference type="Proteomes" id="UP000075809">
    <property type="component" value="Unassembled WGS sequence"/>
</dbReference>
<feature type="compositionally biased region" description="Low complexity" evidence="1">
    <location>
        <begin position="33"/>
        <end position="44"/>
    </location>
</feature>
<evidence type="ECO:0000256" key="2">
    <source>
        <dbReference type="SAM" id="Phobius"/>
    </source>
</evidence>
<keyword evidence="2" id="KW-0812">Transmembrane</keyword>
<evidence type="ECO:0000313" key="4">
    <source>
        <dbReference type="Proteomes" id="UP000075809"/>
    </source>
</evidence>
<feature type="compositionally biased region" description="Basic and acidic residues" evidence="1">
    <location>
        <begin position="1"/>
        <end position="31"/>
    </location>
</feature>
<keyword evidence="2" id="KW-0472">Membrane</keyword>
<sequence>VSGRGRALDGRLDRSNRSRPGREPGARDREAPVSSVTLATVSSSFPPPPSPPPPPPPPPPIPPPPPSPSHKSSLSFSLSLALSHPFSLSALILVVLRGEHARASTR</sequence>
<reference evidence="3 4" key="1">
    <citation type="submission" date="2015-09" db="EMBL/GenBank/DDBJ databases">
        <title>Trachymyrmex zeteki WGS genome.</title>
        <authorList>
            <person name="Nygaard S."/>
            <person name="Hu H."/>
            <person name="Boomsma J."/>
            <person name="Zhang G."/>
        </authorList>
    </citation>
    <scope>NUCLEOTIDE SEQUENCE [LARGE SCALE GENOMIC DNA]</scope>
    <source>
        <strain evidence="3">Tzet28-1</strain>
        <tissue evidence="3">Whole body</tissue>
    </source>
</reference>
<feature type="non-terminal residue" evidence="3">
    <location>
        <position position="1"/>
    </location>
</feature>
<organism evidence="3 4">
    <name type="scientific">Mycetomoellerius zeteki</name>
    <dbReference type="NCBI Taxonomy" id="64791"/>
    <lineage>
        <taxon>Eukaryota</taxon>
        <taxon>Metazoa</taxon>
        <taxon>Ecdysozoa</taxon>
        <taxon>Arthropoda</taxon>
        <taxon>Hexapoda</taxon>
        <taxon>Insecta</taxon>
        <taxon>Pterygota</taxon>
        <taxon>Neoptera</taxon>
        <taxon>Endopterygota</taxon>
        <taxon>Hymenoptera</taxon>
        <taxon>Apocrita</taxon>
        <taxon>Aculeata</taxon>
        <taxon>Formicoidea</taxon>
        <taxon>Formicidae</taxon>
        <taxon>Myrmicinae</taxon>
        <taxon>Mycetomoellerius</taxon>
    </lineage>
</organism>
<evidence type="ECO:0000256" key="1">
    <source>
        <dbReference type="SAM" id="MobiDB-lite"/>
    </source>
</evidence>
<dbReference type="EMBL" id="KQ982476">
    <property type="protein sequence ID" value="KYQ56069.1"/>
    <property type="molecule type" value="Genomic_DNA"/>
</dbReference>
<protein>
    <submittedName>
        <fullName evidence="3">Uncharacterized protein</fullName>
    </submittedName>
</protein>
<feature type="compositionally biased region" description="Pro residues" evidence="1">
    <location>
        <begin position="45"/>
        <end position="68"/>
    </location>
</feature>
<keyword evidence="2" id="KW-1133">Transmembrane helix</keyword>